<dbReference type="RefSeq" id="WP_139986674.1">
    <property type="nucleotide sequence ID" value="NZ_VENP01000022.1"/>
</dbReference>
<proteinExistence type="predicted"/>
<feature type="signal peptide" evidence="2">
    <location>
        <begin position="1"/>
        <end position="23"/>
    </location>
</feature>
<evidence type="ECO:0008006" key="5">
    <source>
        <dbReference type="Google" id="ProtNLM"/>
    </source>
</evidence>
<comment type="caution">
    <text evidence="3">The sequence shown here is derived from an EMBL/GenBank/DDBJ whole genome shotgun (WGS) entry which is preliminary data.</text>
</comment>
<accession>A0A5C5BE59</accession>
<feature type="compositionally biased region" description="Acidic residues" evidence="1">
    <location>
        <begin position="41"/>
        <end position="63"/>
    </location>
</feature>
<sequence>MRTTTSRLTAAAALVLATAALTACGGSDDTPVDTPATSEEAAPEETAENVDAEASEEPSEEPTEAPTVLSTAYDVQVADLGAPGDTTAPGTPLTFGKPAWVNHTVTYDTETTVGVGLTVLEVRALDPSMFDSYSNAEEFAGYTPYAVVFQAQFLADAPEGYDLEAPALFPIKEDGSNAEYLVSGMFTTAFSSASDECGLQLPPYDETTRTLVSCFVGLTKDLPIVGAKYDGEDYGAFIATEGNQYVSNPIVWR</sequence>
<name>A0A5C5BE59_9MICO</name>
<reference evidence="3 4" key="1">
    <citation type="submission" date="2019-06" db="EMBL/GenBank/DDBJ databases">
        <title>Draft genome sequence of Miniimonas arenae KCTC 19750T isolated from sea sand.</title>
        <authorList>
            <person name="Park S.-J."/>
        </authorList>
    </citation>
    <scope>NUCLEOTIDE SEQUENCE [LARGE SCALE GENOMIC DNA]</scope>
    <source>
        <strain evidence="3 4">KCTC 19750</strain>
    </source>
</reference>
<dbReference type="AlphaFoldDB" id="A0A5C5BE59"/>
<keyword evidence="4" id="KW-1185">Reference proteome</keyword>
<dbReference type="EMBL" id="VENP01000022">
    <property type="protein sequence ID" value="TNU74744.1"/>
    <property type="molecule type" value="Genomic_DNA"/>
</dbReference>
<evidence type="ECO:0000256" key="1">
    <source>
        <dbReference type="SAM" id="MobiDB-lite"/>
    </source>
</evidence>
<evidence type="ECO:0000313" key="4">
    <source>
        <dbReference type="Proteomes" id="UP000313849"/>
    </source>
</evidence>
<dbReference type="Proteomes" id="UP000313849">
    <property type="component" value="Unassembled WGS sequence"/>
</dbReference>
<feature type="chain" id="PRO_5038480037" description="Lipoprotein" evidence="2">
    <location>
        <begin position="24"/>
        <end position="253"/>
    </location>
</feature>
<dbReference type="PROSITE" id="PS51257">
    <property type="entry name" value="PROKAR_LIPOPROTEIN"/>
    <property type="match status" value="1"/>
</dbReference>
<organism evidence="3 4">
    <name type="scientific">Miniimonas arenae</name>
    <dbReference type="NCBI Taxonomy" id="676201"/>
    <lineage>
        <taxon>Bacteria</taxon>
        <taxon>Bacillati</taxon>
        <taxon>Actinomycetota</taxon>
        <taxon>Actinomycetes</taxon>
        <taxon>Micrococcales</taxon>
        <taxon>Beutenbergiaceae</taxon>
        <taxon>Miniimonas</taxon>
    </lineage>
</organism>
<evidence type="ECO:0000313" key="3">
    <source>
        <dbReference type="EMBL" id="TNU74744.1"/>
    </source>
</evidence>
<feature type="region of interest" description="Disordered" evidence="1">
    <location>
        <begin position="24"/>
        <end position="67"/>
    </location>
</feature>
<keyword evidence="2" id="KW-0732">Signal</keyword>
<protein>
    <recommendedName>
        <fullName evidence="5">Lipoprotein</fullName>
    </recommendedName>
</protein>
<evidence type="ECO:0000256" key="2">
    <source>
        <dbReference type="SAM" id="SignalP"/>
    </source>
</evidence>
<dbReference type="OrthoDB" id="5145428at2"/>
<gene>
    <name evidence="3" type="ORF">FH969_07370</name>
</gene>